<organism evidence="1 2">
    <name type="scientific">Eiseniibacteriota bacterium</name>
    <dbReference type="NCBI Taxonomy" id="2212470"/>
    <lineage>
        <taxon>Bacteria</taxon>
        <taxon>Candidatus Eiseniibacteriota</taxon>
    </lineage>
</organism>
<proteinExistence type="predicted"/>
<evidence type="ECO:0000313" key="2">
    <source>
        <dbReference type="Proteomes" id="UP000319836"/>
    </source>
</evidence>
<comment type="caution">
    <text evidence="1">The sequence shown here is derived from an EMBL/GenBank/DDBJ whole genome shotgun (WGS) entry which is preliminary data.</text>
</comment>
<sequence length="59" mass="6535">MRELLVAAEAEATAILETYRGALDALTERLILHRAGSARDIAVWPADHLSFETTLESIR</sequence>
<name>A0A538U1Z1_UNCEI</name>
<evidence type="ECO:0000313" key="1">
    <source>
        <dbReference type="EMBL" id="TMQ69883.1"/>
    </source>
</evidence>
<gene>
    <name evidence="1" type="ORF">E6K80_10280</name>
</gene>
<accession>A0A538U1Z1</accession>
<dbReference type="AlphaFoldDB" id="A0A538U1Z1"/>
<protein>
    <submittedName>
        <fullName evidence="1">Uncharacterized protein</fullName>
    </submittedName>
</protein>
<dbReference type="Proteomes" id="UP000319836">
    <property type="component" value="Unassembled WGS sequence"/>
</dbReference>
<reference evidence="1 2" key="1">
    <citation type="journal article" date="2019" name="Nat. Microbiol.">
        <title>Mediterranean grassland soil C-N compound turnover is dependent on rainfall and depth, and is mediated by genomically divergent microorganisms.</title>
        <authorList>
            <person name="Diamond S."/>
            <person name="Andeer P.F."/>
            <person name="Li Z."/>
            <person name="Crits-Christoph A."/>
            <person name="Burstein D."/>
            <person name="Anantharaman K."/>
            <person name="Lane K.R."/>
            <person name="Thomas B.C."/>
            <person name="Pan C."/>
            <person name="Northen T.R."/>
            <person name="Banfield J.F."/>
        </authorList>
    </citation>
    <scope>NUCLEOTIDE SEQUENCE [LARGE SCALE GENOMIC DNA]</scope>
    <source>
        <strain evidence="1">WS_10</strain>
    </source>
</reference>
<dbReference type="EMBL" id="VBPA01000257">
    <property type="protein sequence ID" value="TMQ69883.1"/>
    <property type="molecule type" value="Genomic_DNA"/>
</dbReference>